<dbReference type="InterPro" id="IPR042229">
    <property type="entry name" value="Listeria/Bacterioides_rpt_sf"/>
</dbReference>
<keyword evidence="9" id="KW-0732">Signal</keyword>
<dbReference type="EMBL" id="JAJEQM010000009">
    <property type="protein sequence ID" value="MCC2210670.1"/>
    <property type="molecule type" value="Genomic_DNA"/>
</dbReference>
<evidence type="ECO:0000256" key="9">
    <source>
        <dbReference type="SAM" id="SignalP"/>
    </source>
</evidence>
<comment type="catalytic activity">
    <reaction evidence="1">
        <text>Endohydrolysis of (1-&gt;4)-beta-D-glucosidic linkages in cellulose, lichenin and cereal beta-D-glucans.</text>
        <dbReference type="EC" id="3.2.1.4"/>
    </reaction>
</comment>
<evidence type="ECO:0000313" key="12">
    <source>
        <dbReference type="EMBL" id="MCC2210670.1"/>
    </source>
</evidence>
<evidence type="ECO:0000256" key="7">
    <source>
        <dbReference type="ARBA" id="ARBA00023295"/>
    </source>
</evidence>
<keyword evidence="7" id="KW-0326">Glycosidase</keyword>
<dbReference type="Gene3D" id="3.20.20.80">
    <property type="entry name" value="Glycosidases"/>
    <property type="match status" value="1"/>
</dbReference>
<dbReference type="NCBIfam" id="TIGR02543">
    <property type="entry name" value="List_Bact_rpt"/>
    <property type="match status" value="3"/>
</dbReference>
<dbReference type="SUPFAM" id="SSF49785">
    <property type="entry name" value="Galactose-binding domain-like"/>
    <property type="match status" value="1"/>
</dbReference>
<dbReference type="InterPro" id="IPR001547">
    <property type="entry name" value="Glyco_hydro_5"/>
</dbReference>
<keyword evidence="13" id="KW-1185">Reference proteome</keyword>
<dbReference type="Pfam" id="PF09479">
    <property type="entry name" value="Flg_new"/>
    <property type="match status" value="5"/>
</dbReference>
<dbReference type="SUPFAM" id="SSF51445">
    <property type="entry name" value="(Trans)glycosidases"/>
    <property type="match status" value="1"/>
</dbReference>
<dbReference type="InterPro" id="IPR044060">
    <property type="entry name" value="Bacterial_rp_domain"/>
</dbReference>
<dbReference type="Gene3D" id="2.60.40.4270">
    <property type="entry name" value="Listeria-Bacteroides repeat domain"/>
    <property type="match status" value="4"/>
</dbReference>
<dbReference type="Gene3D" id="2.60.120.430">
    <property type="entry name" value="Galactose-binding lectin"/>
    <property type="match status" value="1"/>
</dbReference>
<evidence type="ECO:0000256" key="6">
    <source>
        <dbReference type="ARBA" id="ARBA00023277"/>
    </source>
</evidence>
<comment type="caution">
    <text evidence="12">The sequence shown here is derived from an EMBL/GenBank/DDBJ whole genome shotgun (WGS) entry which is preliminary data.</text>
</comment>
<dbReference type="GO" id="GO:0030245">
    <property type="term" value="P:cellulose catabolic process"/>
    <property type="evidence" value="ECO:0007669"/>
    <property type="project" value="UniProtKB-KW"/>
</dbReference>
<evidence type="ECO:0000256" key="3">
    <source>
        <dbReference type="ARBA" id="ARBA00012601"/>
    </source>
</evidence>
<organism evidence="12 13">
    <name type="scientific">Hominilimicola fabiformis</name>
    <dbReference type="NCBI Taxonomy" id="2885356"/>
    <lineage>
        <taxon>Bacteria</taxon>
        <taxon>Bacillati</taxon>
        <taxon>Bacillota</taxon>
        <taxon>Clostridia</taxon>
        <taxon>Eubacteriales</taxon>
        <taxon>Oscillospiraceae</taxon>
        <taxon>Hominilimicola</taxon>
    </lineage>
</organism>
<dbReference type="RefSeq" id="WP_308456441.1">
    <property type="nucleotide sequence ID" value="NZ_JAJEQM010000009.1"/>
</dbReference>
<feature type="domain" description="Bacterial repeat" evidence="11">
    <location>
        <begin position="1738"/>
        <end position="1801"/>
    </location>
</feature>
<reference evidence="12 13" key="1">
    <citation type="submission" date="2021-10" db="EMBL/GenBank/DDBJ databases">
        <title>Anaerobic single-cell dispensing facilitates the cultivation of human gut bacteria.</title>
        <authorList>
            <person name="Afrizal A."/>
        </authorList>
    </citation>
    <scope>NUCLEOTIDE SEQUENCE [LARGE SCALE GENOMIC DNA]</scope>
    <source>
        <strain evidence="12 13">CLA-AA-H232</strain>
    </source>
</reference>
<evidence type="ECO:0000259" key="10">
    <source>
        <dbReference type="Pfam" id="PF00150"/>
    </source>
</evidence>
<evidence type="ECO:0000256" key="1">
    <source>
        <dbReference type="ARBA" id="ARBA00000966"/>
    </source>
</evidence>
<keyword evidence="8" id="KW-0624">Polysaccharide degradation</keyword>
<comment type="subcellular location">
    <subcellularLocation>
        <location evidence="2">Cell envelope</location>
    </subcellularLocation>
</comment>
<feature type="signal peptide" evidence="9">
    <location>
        <begin position="1"/>
        <end position="24"/>
    </location>
</feature>
<keyword evidence="5" id="KW-0136">Cellulose degradation</keyword>
<dbReference type="InterPro" id="IPR017853">
    <property type="entry name" value="GH"/>
</dbReference>
<dbReference type="PANTHER" id="PTHR34142:SF1">
    <property type="entry name" value="GLYCOSIDE HYDROLASE FAMILY 5 DOMAIN-CONTAINING PROTEIN"/>
    <property type="match status" value="1"/>
</dbReference>
<feature type="domain" description="Glycoside hydrolase family 5" evidence="10">
    <location>
        <begin position="64"/>
        <end position="348"/>
    </location>
</feature>
<dbReference type="InterPro" id="IPR008979">
    <property type="entry name" value="Galactose-bd-like_sf"/>
</dbReference>
<dbReference type="GO" id="GO:0008810">
    <property type="term" value="F:cellulase activity"/>
    <property type="evidence" value="ECO:0007669"/>
    <property type="project" value="UniProtKB-EC"/>
</dbReference>
<dbReference type="InterPro" id="IPR018087">
    <property type="entry name" value="Glyco_hydro_5_CS"/>
</dbReference>
<evidence type="ECO:0000256" key="8">
    <source>
        <dbReference type="ARBA" id="ARBA00023326"/>
    </source>
</evidence>
<dbReference type="Proteomes" id="UP001198242">
    <property type="component" value="Unassembled WGS sequence"/>
</dbReference>
<dbReference type="Pfam" id="PF18998">
    <property type="entry name" value="Flg_new_2"/>
    <property type="match status" value="1"/>
</dbReference>
<sequence length="2143" mass="233085">MKKFLSLVTAIVMTVSLCIMPVYAQTYEEAAADAQNAEINYNRSVPLEVKGNKIVKQGTDEMVVLRGVNVPSMDWGMAEHLFESMTMVYDSWGANLIRLPINPKYWKNGSIWDEKNLTKEQYQKYIDDMVKAAQARGKYIILDCHRYVMPQQDDLDMWKELAVKYGNNSAVLFGLLNEPHDIKPVGVEKPTTVEQWDVWYNGGQIIVGGEEVTAIGHQQLLNEIRKQGANNICIAGGLNWAFDISGFADGYNERPNGYRLIDTAEGHGVMYDSHAYPVKGAKTAWDTIIGPVRRVAPVIIGEWGWDSSDKNISGGDCTSDIWMNQIMNWMDDTDNQYDGIPVNWTAWNLHMSSSPKMLYSWDYKTTAYNGTHIKNRLLSYNTAPEKLDGVYSTDFSTDDVFRSYTAPSGKASIKYSDESENVAITPEAANWYATLNFPFDWDLNGIQTITMDISAATAGSVNIGLYGSDMEVWTKAVDVNTDVQTVTIGINELVKQGNPQTDGKLDAALSGIYFGAATADTGSITIDNVKIVKLATPVYTANTYPHKDMGEESYIDIDTTGFKKQTTAWNSKFTGTTMQITDANVLNINGETTKTKCVTYTRDATDTEGCRAKFDLNTVPSMNAKYFTIDIKCNGIAQKLTVSLSGLAYITVNMAEDDTDWHQYIYSLEGNVEYPEDITYVQISADTRTTAEFYIDNIGFSNTKPKRLIPYPEKTFVYDFATYNKNTTKYEAAISTESGSEGDTIVATKEEGGLGFDSKALEVKYSRNGNIPSKAKVVYSPNDFFKGNVNDDERTANRATLKTDMEYMTDFVFYGKSTSGKNEKINVGVIDAASAMTTYTDTKEFTLTTEWKQFRVPFDEFKILDGGSNLDCARVRGFIFSSAENSGEGSFMIDNITHTSIKGDIEWGLPTPTPEPTPTPLPDPVTVTTAEQLAAITSTEGNIILGADIDLGTTGFTTKSVTHLDLNGHTLTSSGPFVVDPRHEITIVDTGSTKGAIINTGTTQTSYGIRGTTEAATINIDGAEIDAGGQAILINVAGRKCNIKDAVINGGSYAINVGTNGGEINIDNALINNKADYKGYALYLQGGIAIIDDGTFGYNGTTNTLLVARSSELTINGGTFTNPNSGRGAIVTDKQFVGTVTINGGVFENTNAGGYSILDSNEGYQSIDAETSEIIASPVININDGTFKSAIGKTKPTNSSATEISIKGGQFAADPTVLYPNCIDTDIYSITKVAEGKYVVTEKGVEPTPEPTPEPVAKIVSSIEEINTLTASDDYVKLGADIDLGTSSIKTKCAMRLDLNGHTLSGGGSTVIEAMYNLTVVDTGTTKGTIKNVNTSTSYGIKFAVKDAVLTIDGAKVEAMSQAIMLSGTGSILHLKDSVINGNSYAVNLSNGTINIENTVINDDSEYKGYALSVANGTAVINSGIFNYNGNMSSITFSGSSEITINGGTFKNSVSKRGAINTVKGFSGTLTINGGTFENTAENNGYSILDGDEATTETVPVINITGGTFKSTIGATKPANTTTVITISGGTYSFDPTNYVTDTETYRVIDNGDGTYKVAPNSQVYSVTLNACGGSEVMVEDFEEENIPDNGIELPIPTKAGYKFDGWYTEENNGSQVNGITKDNLSDIFRNEATVTLYAHWTLLNYTITYEGLNDATNTNPSNYTVETEAITLAAPGTRKGYTFGGWYTDVEYQNKIEIIEQGTTGNKILYAKWDEIASGSITASFVSTGTIPSDIVQGTINVAEKAYENDEVSFTVTLPKGYTLENVLCTADGENLNTITEENGSYTFIMPGKNVTITVNVRPIQYTINLDLQEGTGTTTTIYGSVENLPVLPNDNPEKQGYNFKGWFDAPTKGTVITMDNLNTASNMLALFGNNTELTIYAQYTEVGNFVVIYSAVGADEETIPTDNTQYNIAETSIIKIPNQEPKKLGYTFEGWKTGTDDTVYKYGTQNDTYTVPNDISGAITFIAQWSINEYKITYELNGGINAENAPVSYTIETDTITLPVPTKDGYNFEGWYTDAAFENAVAAIAKGSVGDMVLYAKWSEKDMAVYKINSYEKGNVSVRKRTDTDDSSSVVIVAFYKTLNNNSVLIKTSIAEIGAIEKGDDISKTVEEPEDYSYAKVFMWNDLNGMMPRCNSLKMDK</sequence>
<gene>
    <name evidence="12" type="ORF">LKE05_07690</name>
</gene>
<feature type="chain" id="PRO_5042108314" description="cellulase" evidence="9">
    <location>
        <begin position="25"/>
        <end position="2143"/>
    </location>
</feature>
<evidence type="ECO:0000259" key="11">
    <source>
        <dbReference type="Pfam" id="PF18998"/>
    </source>
</evidence>
<dbReference type="PANTHER" id="PTHR34142">
    <property type="entry name" value="ENDO-BETA-1,4-GLUCANASE A"/>
    <property type="match status" value="1"/>
</dbReference>
<dbReference type="PROSITE" id="PS00659">
    <property type="entry name" value="GLYCOSYL_HYDROL_F5"/>
    <property type="match status" value="1"/>
</dbReference>
<accession>A0AAE3JAE9</accession>
<evidence type="ECO:0000313" key="13">
    <source>
        <dbReference type="Proteomes" id="UP001198242"/>
    </source>
</evidence>
<name>A0AAE3JAE9_9FIRM</name>
<dbReference type="EC" id="3.2.1.4" evidence="3"/>
<dbReference type="InterPro" id="IPR013378">
    <property type="entry name" value="InlB-like_B-rpt"/>
</dbReference>
<evidence type="ECO:0000256" key="5">
    <source>
        <dbReference type="ARBA" id="ARBA00023001"/>
    </source>
</evidence>
<evidence type="ECO:0000256" key="2">
    <source>
        <dbReference type="ARBA" id="ARBA00004196"/>
    </source>
</evidence>
<evidence type="ECO:0000256" key="4">
    <source>
        <dbReference type="ARBA" id="ARBA00022801"/>
    </source>
</evidence>
<protein>
    <recommendedName>
        <fullName evidence="3">cellulase</fullName>
        <ecNumber evidence="3">3.2.1.4</ecNumber>
    </recommendedName>
</protein>
<dbReference type="Pfam" id="PF00150">
    <property type="entry name" value="Cellulase"/>
    <property type="match status" value="1"/>
</dbReference>
<dbReference type="GO" id="GO:0030313">
    <property type="term" value="C:cell envelope"/>
    <property type="evidence" value="ECO:0007669"/>
    <property type="project" value="UniProtKB-SubCell"/>
</dbReference>
<keyword evidence="6" id="KW-0119">Carbohydrate metabolism</keyword>
<proteinExistence type="predicted"/>
<keyword evidence="4" id="KW-0378">Hydrolase</keyword>